<dbReference type="GO" id="GO:0006730">
    <property type="term" value="P:one-carbon metabolic process"/>
    <property type="evidence" value="ECO:0007669"/>
    <property type="project" value="UniProtKB-KW"/>
</dbReference>
<dbReference type="EC" id="2.5.1.6" evidence="11"/>
<feature type="binding site" evidence="11">
    <location>
        <position position="277"/>
    </location>
    <ligand>
        <name>ATP</name>
        <dbReference type="ChEBI" id="CHEBI:30616"/>
        <note>ligand shared between two neighboring subunits</note>
    </ligand>
</feature>
<keyword evidence="7 11" id="KW-0547">Nucleotide-binding</keyword>
<keyword evidence="4 11" id="KW-0554">One-carbon metabolism</keyword>
<keyword evidence="3 11" id="KW-0963">Cytoplasm</keyword>
<dbReference type="CDD" id="cd18079">
    <property type="entry name" value="S-AdoMet_synt"/>
    <property type="match status" value="1"/>
</dbReference>
<evidence type="ECO:0000256" key="13">
    <source>
        <dbReference type="RuleBase" id="RU004462"/>
    </source>
</evidence>
<dbReference type="InterPro" id="IPR022628">
    <property type="entry name" value="S-AdoMet_synt_N"/>
</dbReference>
<evidence type="ECO:0000259" key="15">
    <source>
        <dbReference type="Pfam" id="PF02772"/>
    </source>
</evidence>
<dbReference type="InterPro" id="IPR002133">
    <property type="entry name" value="S-AdoMet_synthetase"/>
</dbReference>
<accession>A0A974WKQ5</accession>
<keyword evidence="9 11" id="KW-0460">Magnesium</keyword>
<evidence type="ECO:0000313" key="18">
    <source>
        <dbReference type="Proteomes" id="UP000662783"/>
    </source>
</evidence>
<dbReference type="PANTHER" id="PTHR11964">
    <property type="entry name" value="S-ADENOSYLMETHIONINE SYNTHETASE"/>
    <property type="match status" value="1"/>
</dbReference>
<comment type="cofactor">
    <cofactor evidence="11">
        <name>K(+)</name>
        <dbReference type="ChEBI" id="CHEBI:29103"/>
    </cofactor>
    <text evidence="11">Binds 1 potassium ion per subunit.</text>
</comment>
<dbReference type="Pfam" id="PF02772">
    <property type="entry name" value="S-AdoMet_synt_M"/>
    <property type="match status" value="1"/>
</dbReference>
<comment type="subcellular location">
    <subcellularLocation>
        <location evidence="11 12">Cytoplasm</location>
    </subcellularLocation>
</comment>
<evidence type="ECO:0000256" key="10">
    <source>
        <dbReference type="ARBA" id="ARBA00022958"/>
    </source>
</evidence>
<dbReference type="GO" id="GO:0006556">
    <property type="term" value="P:S-adenosylmethionine biosynthetic process"/>
    <property type="evidence" value="ECO:0007669"/>
    <property type="project" value="UniProtKB-UniRule"/>
</dbReference>
<feature type="binding site" evidence="11">
    <location>
        <position position="273"/>
    </location>
    <ligand>
        <name>ATP</name>
        <dbReference type="ChEBI" id="CHEBI:30616"/>
        <note>ligand shared between two neighboring subunits</note>
    </ligand>
</feature>
<dbReference type="AlphaFoldDB" id="A0A974WKQ5"/>
<proteinExistence type="inferred from homology"/>
<dbReference type="RefSeq" id="WP_205722463.1">
    <property type="nucleotide sequence ID" value="NZ_CP070608.1"/>
</dbReference>
<comment type="pathway">
    <text evidence="1 11">Amino-acid biosynthesis; S-adenosyl-L-methionine biosynthesis; S-adenosyl-L-methionine from L-methionine: step 1/1.</text>
</comment>
<evidence type="ECO:0000256" key="5">
    <source>
        <dbReference type="ARBA" id="ARBA00022679"/>
    </source>
</evidence>
<dbReference type="HAMAP" id="MF_00086">
    <property type="entry name" value="S_AdoMet_synth1"/>
    <property type="match status" value="1"/>
</dbReference>
<evidence type="ECO:0000256" key="12">
    <source>
        <dbReference type="RuleBase" id="RU000542"/>
    </source>
</evidence>
<dbReference type="InterPro" id="IPR022629">
    <property type="entry name" value="S-AdoMet_synt_central"/>
</dbReference>
<name>A0A974WKQ5_9BACT</name>
<dbReference type="GO" id="GO:0004478">
    <property type="term" value="F:methionine adenosyltransferase activity"/>
    <property type="evidence" value="ECO:0007669"/>
    <property type="project" value="UniProtKB-UniRule"/>
</dbReference>
<comment type="cofactor">
    <cofactor evidence="11">
        <name>Mg(2+)</name>
        <dbReference type="ChEBI" id="CHEBI:18420"/>
    </cofactor>
    <text evidence="11">Binds 2 divalent ions per subunit.</text>
</comment>
<evidence type="ECO:0000256" key="9">
    <source>
        <dbReference type="ARBA" id="ARBA00022842"/>
    </source>
</evidence>
<dbReference type="Gene3D" id="3.30.300.10">
    <property type="match status" value="3"/>
</dbReference>
<feature type="binding site" evidence="11">
    <location>
        <position position="42"/>
    </location>
    <ligand>
        <name>K(+)</name>
        <dbReference type="ChEBI" id="CHEBI:29103"/>
    </ligand>
</feature>
<reference evidence="17" key="1">
    <citation type="submission" date="2021-02" db="EMBL/GenBank/DDBJ databases">
        <title>Fulvivirga sp. S481 isolated from sea water.</title>
        <authorList>
            <person name="Bae S.S."/>
            <person name="Baek K."/>
        </authorList>
    </citation>
    <scope>NUCLEOTIDE SEQUENCE</scope>
    <source>
        <strain evidence="17">S481</strain>
    </source>
</reference>
<feature type="binding site" evidence="11">
    <location>
        <position position="250"/>
    </location>
    <ligand>
        <name>ATP</name>
        <dbReference type="ChEBI" id="CHEBI:30616"/>
        <note>ligand shared between two neighboring subunits</note>
    </ligand>
</feature>
<dbReference type="FunFam" id="3.30.300.10:FF:000020">
    <property type="entry name" value="S-adenosylmethionine synthase"/>
    <property type="match status" value="1"/>
</dbReference>
<dbReference type="NCBIfam" id="TIGR01034">
    <property type="entry name" value="metK"/>
    <property type="match status" value="1"/>
</dbReference>
<dbReference type="Pfam" id="PF02773">
    <property type="entry name" value="S-AdoMet_synt_C"/>
    <property type="match status" value="1"/>
</dbReference>
<dbReference type="GO" id="GO:0005737">
    <property type="term" value="C:cytoplasm"/>
    <property type="evidence" value="ECO:0007669"/>
    <property type="project" value="UniProtKB-SubCell"/>
</dbReference>
<evidence type="ECO:0000256" key="7">
    <source>
        <dbReference type="ARBA" id="ARBA00022741"/>
    </source>
</evidence>
<keyword evidence="6 11" id="KW-0479">Metal-binding</keyword>
<dbReference type="GO" id="GO:0005524">
    <property type="term" value="F:ATP binding"/>
    <property type="evidence" value="ECO:0007669"/>
    <property type="project" value="UniProtKB-UniRule"/>
</dbReference>
<organism evidence="17 18">
    <name type="scientific">Fulvivirga lutea</name>
    <dbReference type="NCBI Taxonomy" id="2810512"/>
    <lineage>
        <taxon>Bacteria</taxon>
        <taxon>Pseudomonadati</taxon>
        <taxon>Bacteroidota</taxon>
        <taxon>Cytophagia</taxon>
        <taxon>Cytophagales</taxon>
        <taxon>Fulvivirgaceae</taxon>
        <taxon>Fulvivirga</taxon>
    </lineage>
</organism>
<keyword evidence="18" id="KW-1185">Reference proteome</keyword>
<feature type="binding site" description="in other chain" evidence="11">
    <location>
        <position position="14"/>
    </location>
    <ligand>
        <name>ATP</name>
        <dbReference type="ChEBI" id="CHEBI:30616"/>
        <note>ligand shared between two neighboring subunits</note>
    </ligand>
</feature>
<evidence type="ECO:0000313" key="17">
    <source>
        <dbReference type="EMBL" id="QSE97955.1"/>
    </source>
</evidence>
<feature type="domain" description="S-adenosylmethionine synthetase C-terminal" evidence="16">
    <location>
        <begin position="244"/>
        <end position="378"/>
    </location>
</feature>
<evidence type="ECO:0000256" key="2">
    <source>
        <dbReference type="ARBA" id="ARBA00009685"/>
    </source>
</evidence>
<evidence type="ECO:0000259" key="16">
    <source>
        <dbReference type="Pfam" id="PF02773"/>
    </source>
</evidence>
<sequence>MPYLFTSESVSEGHPDKIADQISDALIDNFLAFDKDSKVACETLVTTGLTVLSGEVKSNAYLDVQKIAREVINKIGYTKGEYMFDGNSCGVISAIHEQSPDINQGVDRSNPEEQGAGDQGMMFGYATNETENYMPLALDLSHKILIELAKLRREGKELTYLRPDAKSQVTIEYSDDNTPQRIEAIVVSTQHDDFASEAEMLKTIKKDIVDVLIPRVKAQLKPELQKLFNDQIKYHINPTGKFVIGGPHGDTGLTGRKIIVDTYGGKGAHGGGAFSGKDPSKVDRSAAYATRHIAKNMVAAGIADEILVQVSYAIGVVEPMGIFVNTYGSAKVEMTDGEIAKKISEIFDMRPYAIETRLKLRNPIYSEAASYGHMGRENEVVKKEFISASGEKIEMEVELFPWEKLDYVDKVKSAFGV</sequence>
<feature type="domain" description="S-adenosylmethionine synthetase central" evidence="15">
    <location>
        <begin position="113"/>
        <end position="242"/>
    </location>
</feature>
<feature type="binding site" description="in other chain" evidence="11">
    <location>
        <begin position="164"/>
        <end position="166"/>
    </location>
    <ligand>
        <name>ATP</name>
        <dbReference type="ChEBI" id="CHEBI:30616"/>
        <note>ligand shared between two neighboring subunits</note>
    </ligand>
</feature>
<evidence type="ECO:0000256" key="11">
    <source>
        <dbReference type="HAMAP-Rule" id="MF_00086"/>
    </source>
</evidence>
<feature type="binding site" description="in other chain" evidence="11">
    <location>
        <begin position="241"/>
        <end position="242"/>
    </location>
    <ligand>
        <name>ATP</name>
        <dbReference type="ChEBI" id="CHEBI:30616"/>
        <note>ligand shared between two neighboring subunits</note>
    </ligand>
</feature>
<evidence type="ECO:0000259" key="14">
    <source>
        <dbReference type="Pfam" id="PF00438"/>
    </source>
</evidence>
<dbReference type="PROSITE" id="PS00376">
    <property type="entry name" value="ADOMET_SYNTHASE_1"/>
    <property type="match status" value="1"/>
</dbReference>
<dbReference type="Proteomes" id="UP000662783">
    <property type="component" value="Chromosome"/>
</dbReference>
<feature type="binding site" evidence="11">
    <location>
        <position position="16"/>
    </location>
    <ligand>
        <name>Mg(2+)</name>
        <dbReference type="ChEBI" id="CHEBI:18420"/>
    </ligand>
</feature>
<dbReference type="InterPro" id="IPR022630">
    <property type="entry name" value="S-AdoMet_synt_C"/>
</dbReference>
<dbReference type="PROSITE" id="PS00377">
    <property type="entry name" value="ADOMET_SYNTHASE_2"/>
    <property type="match status" value="1"/>
</dbReference>
<protein>
    <recommendedName>
        <fullName evidence="11">S-adenosylmethionine synthase</fullName>
        <shortName evidence="11">AdoMet synthase</shortName>
        <ecNumber evidence="11">2.5.1.6</ecNumber>
    </recommendedName>
    <alternativeName>
        <fullName evidence="11">MAT</fullName>
    </alternativeName>
    <alternativeName>
        <fullName evidence="11">Methionine adenosyltransferase</fullName>
    </alternativeName>
</protein>
<evidence type="ECO:0000256" key="1">
    <source>
        <dbReference type="ARBA" id="ARBA00005224"/>
    </source>
</evidence>
<evidence type="ECO:0000256" key="4">
    <source>
        <dbReference type="ARBA" id="ARBA00022563"/>
    </source>
</evidence>
<keyword evidence="5 11" id="KW-0808">Transferase</keyword>
<evidence type="ECO:0000256" key="8">
    <source>
        <dbReference type="ARBA" id="ARBA00022840"/>
    </source>
</evidence>
<dbReference type="PIRSF" id="PIRSF000497">
    <property type="entry name" value="MAT"/>
    <property type="match status" value="1"/>
</dbReference>
<dbReference type="InterPro" id="IPR022631">
    <property type="entry name" value="ADOMET_SYNTHASE_CS"/>
</dbReference>
<dbReference type="InterPro" id="IPR022636">
    <property type="entry name" value="S-AdoMet_synthetase_sfam"/>
</dbReference>
<feature type="domain" description="S-adenosylmethionine synthetase N-terminal" evidence="14">
    <location>
        <begin position="3"/>
        <end position="100"/>
    </location>
</feature>
<comment type="function">
    <text evidence="11">Catalyzes the formation of S-adenosylmethionine (AdoMet) from methionine and ATP. The overall synthetic reaction is composed of two sequential steps, AdoMet formation and the subsequent tripolyphosphate hydrolysis which occurs prior to release of AdoMet from the enzyme.</text>
</comment>
<gene>
    <name evidence="11" type="primary">metK</name>
    <name evidence="17" type="ORF">JR347_02410</name>
</gene>
<evidence type="ECO:0000256" key="6">
    <source>
        <dbReference type="ARBA" id="ARBA00022723"/>
    </source>
</evidence>
<keyword evidence="10 11" id="KW-0630">Potassium</keyword>
<feature type="binding site" evidence="11">
    <location>
        <position position="250"/>
    </location>
    <ligand>
        <name>L-methionine</name>
        <dbReference type="ChEBI" id="CHEBI:57844"/>
        <note>ligand shared between two neighboring subunits</note>
    </ligand>
</feature>
<feature type="binding site" description="in other chain" evidence="11">
    <location>
        <position position="98"/>
    </location>
    <ligand>
        <name>L-methionine</name>
        <dbReference type="ChEBI" id="CHEBI:57844"/>
        <note>ligand shared between two neighboring subunits</note>
    </ligand>
</feature>
<dbReference type="KEGG" id="fuv:JR347_02410"/>
<feature type="binding site" description="in other chain" evidence="11">
    <location>
        <position position="55"/>
    </location>
    <ligand>
        <name>L-methionine</name>
        <dbReference type="ChEBI" id="CHEBI:57844"/>
        <note>ligand shared between two neighboring subunits</note>
    </ligand>
</feature>
<comment type="subunit">
    <text evidence="11">Homotetramer; dimer of dimers.</text>
</comment>
<feature type="binding site" description="in other chain" evidence="11">
    <location>
        <begin position="256"/>
        <end position="257"/>
    </location>
    <ligand>
        <name>ATP</name>
        <dbReference type="ChEBI" id="CHEBI:30616"/>
        <note>ligand shared between two neighboring subunits</note>
    </ligand>
</feature>
<comment type="catalytic activity">
    <reaction evidence="11">
        <text>L-methionine + ATP + H2O = S-adenosyl-L-methionine + phosphate + diphosphate</text>
        <dbReference type="Rhea" id="RHEA:21080"/>
        <dbReference type="ChEBI" id="CHEBI:15377"/>
        <dbReference type="ChEBI" id="CHEBI:30616"/>
        <dbReference type="ChEBI" id="CHEBI:33019"/>
        <dbReference type="ChEBI" id="CHEBI:43474"/>
        <dbReference type="ChEBI" id="CHEBI:57844"/>
        <dbReference type="ChEBI" id="CHEBI:59789"/>
        <dbReference type="EC" id="2.5.1.6"/>
    </reaction>
</comment>
<dbReference type="Pfam" id="PF00438">
    <property type="entry name" value="S-AdoMet_synt_N"/>
    <property type="match status" value="1"/>
</dbReference>
<keyword evidence="8 11" id="KW-0067">ATP-binding</keyword>
<evidence type="ECO:0000256" key="3">
    <source>
        <dbReference type="ARBA" id="ARBA00022490"/>
    </source>
</evidence>
<comment type="similarity">
    <text evidence="2 11 13">Belongs to the AdoMet synthase family.</text>
</comment>
<feature type="region of interest" description="Flexible loop" evidence="11">
    <location>
        <begin position="98"/>
        <end position="108"/>
    </location>
</feature>
<feature type="binding site" description="in other chain" evidence="11">
    <location>
        <position position="281"/>
    </location>
    <ligand>
        <name>L-methionine</name>
        <dbReference type="ChEBI" id="CHEBI:57844"/>
        <note>ligand shared between two neighboring subunits</note>
    </ligand>
</feature>
<dbReference type="GO" id="GO:0000287">
    <property type="term" value="F:magnesium ion binding"/>
    <property type="evidence" value="ECO:0007669"/>
    <property type="project" value="UniProtKB-UniRule"/>
</dbReference>
<dbReference type="SUPFAM" id="SSF55973">
    <property type="entry name" value="S-adenosylmethionine synthetase"/>
    <property type="match status" value="3"/>
</dbReference>
<dbReference type="EMBL" id="CP070608">
    <property type="protein sequence ID" value="QSE97955.1"/>
    <property type="molecule type" value="Genomic_DNA"/>
</dbReference>